<proteinExistence type="predicted"/>
<evidence type="ECO:0000313" key="1">
    <source>
        <dbReference type="EMBL" id="PJJ65704.1"/>
    </source>
</evidence>
<dbReference type="Proteomes" id="UP000230161">
    <property type="component" value="Unassembled WGS sequence"/>
</dbReference>
<dbReference type="RefSeq" id="WP_245861286.1">
    <property type="nucleotide sequence ID" value="NZ_PGFB01000001.1"/>
</dbReference>
<dbReference type="SUPFAM" id="SSF140453">
    <property type="entry name" value="EsxAB dimer-like"/>
    <property type="match status" value="1"/>
</dbReference>
<dbReference type="InterPro" id="IPR036689">
    <property type="entry name" value="ESAT-6-like_sf"/>
</dbReference>
<evidence type="ECO:0008006" key="3">
    <source>
        <dbReference type="Google" id="ProtNLM"/>
    </source>
</evidence>
<sequence length="107" mass="10796">MGSETLTVLTKKTTTSNDDLGALVKELAAAAEPLQGQFNGAGRLAFDNFKGRVDGIAAGLNGALAAVLGGIGGMDKAFIEGDQQMADETRAAMAGSNFDAAKFGSKA</sequence>
<keyword evidence="2" id="KW-1185">Reference proteome</keyword>
<dbReference type="EMBL" id="PGFB01000001">
    <property type="protein sequence ID" value="PJJ65704.1"/>
    <property type="molecule type" value="Genomic_DNA"/>
</dbReference>
<reference evidence="1 2" key="1">
    <citation type="submission" date="2017-11" db="EMBL/GenBank/DDBJ databases">
        <title>Genomic Encyclopedia of Archaeal and Bacterial Type Strains, Phase II (KMG-II): From Individual Species to Whole Genera.</title>
        <authorList>
            <person name="Goeker M."/>
        </authorList>
    </citation>
    <scope>NUCLEOTIDE SEQUENCE [LARGE SCALE GENOMIC DNA]</scope>
    <source>
        <strain evidence="1 2">DSM 25625</strain>
    </source>
</reference>
<comment type="caution">
    <text evidence="1">The sequence shown here is derived from an EMBL/GenBank/DDBJ whole genome shotgun (WGS) entry which is preliminary data.</text>
</comment>
<organism evidence="1 2">
    <name type="scientific">Compostimonas suwonensis</name>
    <dbReference type="NCBI Taxonomy" id="1048394"/>
    <lineage>
        <taxon>Bacteria</taxon>
        <taxon>Bacillati</taxon>
        <taxon>Actinomycetota</taxon>
        <taxon>Actinomycetes</taxon>
        <taxon>Micrococcales</taxon>
        <taxon>Microbacteriaceae</taxon>
        <taxon>Compostimonas</taxon>
    </lineage>
</organism>
<dbReference type="AlphaFoldDB" id="A0A2M9C5A0"/>
<name>A0A2M9C5A0_9MICO</name>
<protein>
    <recommendedName>
        <fullName evidence="3">Excreted virulence factor EspC (Type VII ESX diderm)</fullName>
    </recommendedName>
</protein>
<evidence type="ECO:0000313" key="2">
    <source>
        <dbReference type="Proteomes" id="UP000230161"/>
    </source>
</evidence>
<accession>A0A2M9C5A0</accession>
<gene>
    <name evidence="1" type="ORF">CLV54_0741</name>
</gene>